<evidence type="ECO:0000313" key="6">
    <source>
        <dbReference type="Proteomes" id="UP000279972"/>
    </source>
</evidence>
<feature type="domain" description="2TM" evidence="2">
    <location>
        <begin position="6"/>
        <end position="87"/>
    </location>
</feature>
<keyword evidence="1" id="KW-0812">Transmembrane</keyword>
<keyword evidence="1" id="KW-0472">Membrane</keyword>
<evidence type="ECO:0000313" key="5">
    <source>
        <dbReference type="Proteomes" id="UP000236262"/>
    </source>
</evidence>
<protein>
    <recommendedName>
        <fullName evidence="2">2TM domain-containing protein</fullName>
    </recommendedName>
</protein>
<reference evidence="4 5" key="1">
    <citation type="submission" date="2018-01" db="EMBL/GenBank/DDBJ databases">
        <title>Draft genome sequences of Chryseobacterium lactis NCTC11390, Chryseobacterium oncorhynchi 701B-08, and Chryseobacterium viscerum 687B-08.</title>
        <authorList>
            <person name="Jeong J.-J."/>
            <person name="Lee Y.J."/>
            <person name="Park B."/>
            <person name="Choi I.-G."/>
            <person name="Kim K.D."/>
        </authorList>
    </citation>
    <scope>NUCLEOTIDE SEQUENCE [LARGE SCALE GENOMIC DNA]</scope>
    <source>
        <strain evidence="4 5">NCTC11390</strain>
    </source>
</reference>
<dbReference type="KEGG" id="clac:EG342_05560"/>
<dbReference type="InterPro" id="IPR025698">
    <property type="entry name" value="2TM_dom"/>
</dbReference>
<dbReference type="EMBL" id="PPEH01000001">
    <property type="protein sequence ID" value="PNW15255.1"/>
    <property type="molecule type" value="Genomic_DNA"/>
</dbReference>
<dbReference type="RefSeq" id="WP_103288762.1">
    <property type="nucleotide sequence ID" value="NZ_CP033924.1"/>
</dbReference>
<evidence type="ECO:0000313" key="4">
    <source>
        <dbReference type="EMBL" id="PNW15255.1"/>
    </source>
</evidence>
<keyword evidence="6" id="KW-1185">Reference proteome</keyword>
<dbReference type="OrthoDB" id="1260494at2"/>
<feature type="transmembrane region" description="Helical" evidence="1">
    <location>
        <begin position="16"/>
        <end position="33"/>
    </location>
</feature>
<dbReference type="Proteomes" id="UP000236262">
    <property type="component" value="Unassembled WGS sequence"/>
</dbReference>
<feature type="transmembrane region" description="Helical" evidence="1">
    <location>
        <begin position="53"/>
        <end position="73"/>
    </location>
</feature>
<proteinExistence type="predicted"/>
<gene>
    <name evidence="4" type="ORF">C1637_02175</name>
    <name evidence="3" type="ORF">EG342_05560</name>
</gene>
<name>A0A3G6RRD2_CHRLC</name>
<reference evidence="3 6" key="2">
    <citation type="submission" date="2018-11" db="EMBL/GenBank/DDBJ databases">
        <title>Proposal to divide the Flavobacteriaceae and reorganize its genera based on Amino Acid Identity values calculated from whole genome sequences.</title>
        <authorList>
            <person name="Nicholson A.C."/>
            <person name="Gulvik C.A."/>
            <person name="Whitney A.M."/>
            <person name="Humrighouse B.W."/>
            <person name="Bell M."/>
            <person name="Holmes B."/>
            <person name="Steigerwalt A.G."/>
            <person name="Villarma A."/>
            <person name="Sheth M."/>
            <person name="Batra D."/>
            <person name="Pryor J."/>
            <person name="Bernardet J.-F."/>
            <person name="Hugo C."/>
            <person name="Kampfer P."/>
            <person name="Newman J."/>
            <person name="McQuiston J.R."/>
        </authorList>
    </citation>
    <scope>NUCLEOTIDE SEQUENCE [LARGE SCALE GENOMIC DNA]</scope>
    <source>
        <strain evidence="3 6">KC_1864</strain>
    </source>
</reference>
<organism evidence="4 5">
    <name type="scientific">Chryseobacterium lactis</name>
    <dbReference type="NCBI Taxonomy" id="1241981"/>
    <lineage>
        <taxon>Bacteria</taxon>
        <taxon>Pseudomonadati</taxon>
        <taxon>Bacteroidota</taxon>
        <taxon>Flavobacteriia</taxon>
        <taxon>Flavobacteriales</taxon>
        <taxon>Weeksellaceae</taxon>
        <taxon>Chryseobacterium group</taxon>
        <taxon>Chryseobacterium</taxon>
    </lineage>
</organism>
<accession>A0A3G6RRD2</accession>
<evidence type="ECO:0000313" key="3">
    <source>
        <dbReference type="EMBL" id="AZA81404.1"/>
    </source>
</evidence>
<dbReference type="AlphaFoldDB" id="A0A3G6RRD2"/>
<sequence length="96" mass="11406">MNYPAAYARTNSLKRFYKSLLFFGIVAIVILPSDLFESNIFEDHIVRIRLFDGYTILAIWALILTIKAIKLFLFDNKWEQDMIEKELQKDKQPIDY</sequence>
<dbReference type="Pfam" id="PF13239">
    <property type="entry name" value="2TM"/>
    <property type="match status" value="1"/>
</dbReference>
<keyword evidence="1" id="KW-1133">Transmembrane helix</keyword>
<dbReference type="Proteomes" id="UP000279972">
    <property type="component" value="Chromosome"/>
</dbReference>
<evidence type="ECO:0000256" key="1">
    <source>
        <dbReference type="SAM" id="Phobius"/>
    </source>
</evidence>
<dbReference type="EMBL" id="CP033924">
    <property type="protein sequence ID" value="AZA81404.1"/>
    <property type="molecule type" value="Genomic_DNA"/>
</dbReference>
<evidence type="ECO:0000259" key="2">
    <source>
        <dbReference type="Pfam" id="PF13239"/>
    </source>
</evidence>